<dbReference type="AlphaFoldDB" id="A0AA38LEC9"/>
<proteinExistence type="predicted"/>
<keyword evidence="2" id="KW-1185">Reference proteome</keyword>
<accession>A0AA38LEC9</accession>
<reference evidence="1 2" key="1">
    <citation type="journal article" date="2021" name="Nat. Plants">
        <title>The Taxus genome provides insights into paclitaxel biosynthesis.</title>
        <authorList>
            <person name="Xiong X."/>
            <person name="Gou J."/>
            <person name="Liao Q."/>
            <person name="Li Y."/>
            <person name="Zhou Q."/>
            <person name="Bi G."/>
            <person name="Li C."/>
            <person name="Du R."/>
            <person name="Wang X."/>
            <person name="Sun T."/>
            <person name="Guo L."/>
            <person name="Liang H."/>
            <person name="Lu P."/>
            <person name="Wu Y."/>
            <person name="Zhang Z."/>
            <person name="Ro D.K."/>
            <person name="Shang Y."/>
            <person name="Huang S."/>
            <person name="Yan J."/>
        </authorList>
    </citation>
    <scope>NUCLEOTIDE SEQUENCE [LARGE SCALE GENOMIC DNA]</scope>
    <source>
        <strain evidence="1">Ta-2019</strain>
    </source>
</reference>
<evidence type="ECO:0000313" key="1">
    <source>
        <dbReference type="EMBL" id="KAH9317947.1"/>
    </source>
</evidence>
<dbReference type="Proteomes" id="UP000824469">
    <property type="component" value="Unassembled WGS sequence"/>
</dbReference>
<gene>
    <name evidence="1" type="ORF">KI387_019716</name>
</gene>
<sequence length="68" mass="7412">MSTDSITPGTVLKDIEGIQRESSFLTSKIKEGMSLGKANSMRDLDDWISQSRNVEALGIAVSPVELEE</sequence>
<comment type="caution">
    <text evidence="1">The sequence shown here is derived from an EMBL/GenBank/DDBJ whole genome shotgun (WGS) entry which is preliminary data.</text>
</comment>
<name>A0AA38LEC9_TAXCH</name>
<evidence type="ECO:0000313" key="2">
    <source>
        <dbReference type="Proteomes" id="UP000824469"/>
    </source>
</evidence>
<dbReference type="EMBL" id="JAHRHJ020000004">
    <property type="protein sequence ID" value="KAH9317947.1"/>
    <property type="molecule type" value="Genomic_DNA"/>
</dbReference>
<protein>
    <submittedName>
        <fullName evidence="1">Uncharacterized protein</fullName>
    </submittedName>
</protein>
<feature type="non-terminal residue" evidence="1">
    <location>
        <position position="68"/>
    </location>
</feature>
<organism evidence="1 2">
    <name type="scientific">Taxus chinensis</name>
    <name type="common">Chinese yew</name>
    <name type="synonym">Taxus wallichiana var. chinensis</name>
    <dbReference type="NCBI Taxonomy" id="29808"/>
    <lineage>
        <taxon>Eukaryota</taxon>
        <taxon>Viridiplantae</taxon>
        <taxon>Streptophyta</taxon>
        <taxon>Embryophyta</taxon>
        <taxon>Tracheophyta</taxon>
        <taxon>Spermatophyta</taxon>
        <taxon>Pinopsida</taxon>
        <taxon>Pinidae</taxon>
        <taxon>Conifers II</taxon>
        <taxon>Cupressales</taxon>
        <taxon>Taxaceae</taxon>
        <taxon>Taxus</taxon>
    </lineage>
</organism>